<protein>
    <submittedName>
        <fullName evidence="1">Uncharacterized protein</fullName>
    </submittedName>
</protein>
<dbReference type="Proteomes" id="UP000697297">
    <property type="component" value="Unassembled WGS sequence"/>
</dbReference>
<organism evidence="1 2">
    <name type="scientific">Ogataea haglerorum</name>
    <dbReference type="NCBI Taxonomy" id="1937702"/>
    <lineage>
        <taxon>Eukaryota</taxon>
        <taxon>Fungi</taxon>
        <taxon>Dikarya</taxon>
        <taxon>Ascomycota</taxon>
        <taxon>Saccharomycotina</taxon>
        <taxon>Pichiomycetes</taxon>
        <taxon>Pichiales</taxon>
        <taxon>Pichiaceae</taxon>
        <taxon>Ogataea</taxon>
    </lineage>
</organism>
<reference evidence="1 2" key="1">
    <citation type="journal article" date="2021" name="G3 (Bethesda)">
        <title>Genomic diversity, chromosomal rearrangements, and interspecies hybridization in the ogataea polymorpha species complex.</title>
        <authorList>
            <person name="Hanson S.J."/>
            <person name="Cinneide E.O."/>
            <person name="Salzberg L.I."/>
            <person name="Wolfe K.H."/>
            <person name="McGowan J."/>
            <person name="Fitzpatrick D.A."/>
            <person name="Matlin K."/>
        </authorList>
    </citation>
    <scope>NUCLEOTIDE SEQUENCE [LARGE SCALE GENOMIC DNA]</scope>
    <source>
        <strain evidence="1">81-436-3</strain>
    </source>
</reference>
<evidence type="ECO:0000313" key="1">
    <source>
        <dbReference type="EMBL" id="KAG7765298.1"/>
    </source>
</evidence>
<name>A0ABQ7RGL3_9ASCO</name>
<proteinExistence type="predicted"/>
<dbReference type="EMBL" id="JAHLUN010000006">
    <property type="protein sequence ID" value="KAG7765298.1"/>
    <property type="molecule type" value="Genomic_DNA"/>
</dbReference>
<sequence>MTHELYWNNITEKLEGSKHIQIRSVSSNEVRIDITKDILIMDNAPCHTEHWFLLKCPPLSDQDLNYVDKYHC</sequence>
<gene>
    <name evidence="1" type="ORF">KL946_002355</name>
</gene>
<keyword evidence="2" id="KW-1185">Reference proteome</keyword>
<evidence type="ECO:0000313" key="2">
    <source>
        <dbReference type="Proteomes" id="UP000697297"/>
    </source>
</evidence>
<comment type="caution">
    <text evidence="1">The sequence shown here is derived from an EMBL/GenBank/DDBJ whole genome shotgun (WGS) entry which is preliminary data.</text>
</comment>
<accession>A0ABQ7RGL3</accession>